<gene>
    <name evidence="2" type="ORF">GCM10007157_26710</name>
</gene>
<keyword evidence="3" id="KW-1185">Reference proteome</keyword>
<dbReference type="InterPro" id="IPR007577">
    <property type="entry name" value="GlycoTrfase_DXD_sugar-bd_CS"/>
</dbReference>
<dbReference type="Proteomes" id="UP000623776">
    <property type="component" value="Unassembled WGS sequence"/>
</dbReference>
<dbReference type="Gene3D" id="3.90.550.20">
    <property type="match status" value="1"/>
</dbReference>
<sequence length="276" mass="31884">MPSQPKPRKPHIVATSRVIKLVANITKLLSYGFHALFPKKRFTLPEQAAPWLKPKEPTPIPRIIWQTNFTNKVTLPVYLNYLFNRLMAPRFEYRFMITEARKAFIADHYPAEINQQYDRLQIGAAQADFWRLLVLYQHGGVYLDIDAHAIWPLANTLGKHEELYITTRRGELSNYFIASRPGNPNLLRLIERVQHNIQDSSLTNVFELTGPGVFIELLDQQAVPTVSYRHACNQGSFTNEHFQYIDKTAGKWTKEQRTVSVVRPEPARDAQDRSAD</sequence>
<dbReference type="InterPro" id="IPR029044">
    <property type="entry name" value="Nucleotide-diphossugar_trans"/>
</dbReference>
<dbReference type="GO" id="GO:0000030">
    <property type="term" value="F:mannosyltransferase activity"/>
    <property type="evidence" value="ECO:0007669"/>
    <property type="project" value="TreeGrafter"/>
</dbReference>
<name>A0A8H9LX72_9GAMM</name>
<dbReference type="EMBL" id="BMXN01000017">
    <property type="protein sequence ID" value="GGW33610.1"/>
    <property type="molecule type" value="Genomic_DNA"/>
</dbReference>
<dbReference type="PANTHER" id="PTHR32385">
    <property type="entry name" value="MANNOSYL PHOSPHORYLINOSITOL CERAMIDE SYNTHASE"/>
    <property type="match status" value="1"/>
</dbReference>
<protein>
    <submittedName>
        <fullName evidence="2">Glycosyl transferase</fullName>
    </submittedName>
</protein>
<proteinExistence type="predicted"/>
<dbReference type="RefSeq" id="WP_189463882.1">
    <property type="nucleotide sequence ID" value="NZ_BMXN01000017.1"/>
</dbReference>
<evidence type="ECO:0000313" key="2">
    <source>
        <dbReference type="EMBL" id="GGW33610.1"/>
    </source>
</evidence>
<evidence type="ECO:0000313" key="3">
    <source>
        <dbReference type="Proteomes" id="UP000623776"/>
    </source>
</evidence>
<reference evidence="3" key="1">
    <citation type="journal article" date="2019" name="Int. J. Syst. Evol. Microbiol.">
        <title>The Global Catalogue of Microorganisms (GCM) 10K type strain sequencing project: providing services to taxonomists for standard genome sequencing and annotation.</title>
        <authorList>
            <consortium name="The Broad Institute Genomics Platform"/>
            <consortium name="The Broad Institute Genome Sequencing Center for Infectious Disease"/>
            <person name="Wu L."/>
            <person name="Ma J."/>
        </authorList>
    </citation>
    <scope>NUCLEOTIDE SEQUENCE [LARGE SCALE GENOMIC DNA]</scope>
    <source>
        <strain evidence="3">KCTC 22154</strain>
    </source>
</reference>
<evidence type="ECO:0000256" key="1">
    <source>
        <dbReference type="ARBA" id="ARBA00022679"/>
    </source>
</evidence>
<dbReference type="AlphaFoldDB" id="A0A8H9LX72"/>
<dbReference type="PANTHER" id="PTHR32385:SF15">
    <property type="entry name" value="INOSITOL PHOSPHOCERAMIDE MANNOSYLTRANSFERASE 1"/>
    <property type="match status" value="1"/>
</dbReference>
<dbReference type="GO" id="GO:0051999">
    <property type="term" value="P:mannosyl-inositol phosphorylceramide biosynthetic process"/>
    <property type="evidence" value="ECO:0007669"/>
    <property type="project" value="TreeGrafter"/>
</dbReference>
<dbReference type="GO" id="GO:0016020">
    <property type="term" value="C:membrane"/>
    <property type="evidence" value="ECO:0007669"/>
    <property type="project" value="GOC"/>
</dbReference>
<dbReference type="InterPro" id="IPR051706">
    <property type="entry name" value="Glycosyltransferase_domain"/>
</dbReference>
<organism evidence="2 3">
    <name type="scientific">Vreelandella hamiltonii</name>
    <dbReference type="NCBI Taxonomy" id="502829"/>
    <lineage>
        <taxon>Bacteria</taxon>
        <taxon>Pseudomonadati</taxon>
        <taxon>Pseudomonadota</taxon>
        <taxon>Gammaproteobacteria</taxon>
        <taxon>Oceanospirillales</taxon>
        <taxon>Halomonadaceae</taxon>
        <taxon>Vreelandella</taxon>
    </lineage>
</organism>
<dbReference type="Pfam" id="PF04488">
    <property type="entry name" value="Gly_transf_sug"/>
    <property type="match status" value="1"/>
</dbReference>
<dbReference type="SUPFAM" id="SSF53448">
    <property type="entry name" value="Nucleotide-diphospho-sugar transferases"/>
    <property type="match status" value="1"/>
</dbReference>
<comment type="caution">
    <text evidence="2">The sequence shown here is derived from an EMBL/GenBank/DDBJ whole genome shotgun (WGS) entry which is preliminary data.</text>
</comment>
<keyword evidence="1 2" id="KW-0808">Transferase</keyword>
<accession>A0A8H9LX72</accession>